<comment type="caution">
    <text evidence="5">The sequence shown here is derived from an EMBL/GenBank/DDBJ whole genome shotgun (WGS) entry which is preliminary data.</text>
</comment>
<dbReference type="Gene3D" id="3.40.390.10">
    <property type="entry name" value="Collagenase (Catalytic Domain)"/>
    <property type="match status" value="1"/>
</dbReference>
<feature type="domain" description="GEVED" evidence="4">
    <location>
        <begin position="842"/>
        <end position="928"/>
    </location>
</feature>
<sequence length="1020" mass="109389">MKKVTKHHFKWTQIQLLIAVFLCGSALMAQQSSSYWTPASKSAFSKVEKVHRASHPHTFEVFSLDMQAFKSVIQRAPLRSETATRSNVIVEFPVGNGKLEKFMVSESPIMEPGLAEKYPMIKTYKAVGVDDPTATMRFSVTQFGLHTMMLSGIRSAVYIDPYTADRQTYMVYSRNSLGEDLQGFECLTDENVNLNSLTNERASSTANTDDRKLRTYRLAQSCNGEYGQIFAGTGSIAQQKANVQAQMVLTINRVNEIYERDLAITLVFVANNDAVIYLNPATDPWTGEFNTTTAVTLDNVIGPNNYDIGHNFNTTGGGSAGCLGCVCSTQNQSSFHKGRAYTGRPDPTGDPFDIDYVAHEMGHQFNGWHTMNTCSRSGNGTTEVEPASGSSIMGYAGICATNVQNNSDAHFNYVNVRDIASNIQFGVSSSCDVETNLANQPPVANAGPNFTIPKSTAYVLKGTATDPDGLASLTYNWSQNDPEQAPGSGAPQPTWTQGPLYRSVLPSVSPNRYMPKLSDVVAGNLTPTWEVTPSVARNMEFAFMVRDNGSGFPAGIGQTDADLMTVTVSGNAGPFAVTSQNSPGIVWAEGETKTITWDVAGTTANGINTSNVNILLSTNNGVSFDTVLASNVPNDGSHDIVVPNFLTTTARIMVEAVGNIFYAVSSTNFSIISNDPTFIVTNTNGDQGTCGSTSVSFEFDYTAINGFNETTTFSATGNPPGSVVVFSPATISNTGTVVMDISNLGGAAEGDYVITVTGAAQTVFKDLEVTLTVNNGVCASVGNTLYGTGTQGVVFGTISNLNTGKPSGYSDYTAISTDVNRDEAYDLSVYYDPDGPYQTITYVWVDWNQNCSFDDPGEQYDLGTNPGSATSNNLLSANSPLSITVPANAALGNTVMRVTTKYTNPGENDFPTSCENGHDGEVEDYTVNVLASLSTNEFAVSEFSVFPNPNNGSFTIKMSGVTETVSVAVYDLRGRRVFADTFTESSEFSQVVNLNNAAAGMYLLQVTEGAKTTTKKIIVE</sequence>
<reference evidence="6" key="1">
    <citation type="journal article" date="2019" name="Int. J. Syst. Evol. Microbiol.">
        <title>The Global Catalogue of Microorganisms (GCM) 10K type strain sequencing project: providing services to taxonomists for standard genome sequencing and annotation.</title>
        <authorList>
            <consortium name="The Broad Institute Genomics Platform"/>
            <consortium name="The Broad Institute Genome Sequencing Center for Infectious Disease"/>
            <person name="Wu L."/>
            <person name="Ma J."/>
        </authorList>
    </citation>
    <scope>NUCLEOTIDE SEQUENCE [LARGE SCALE GENOMIC DNA]</scope>
    <source>
        <strain evidence="6">KCTC 42587</strain>
    </source>
</reference>
<gene>
    <name evidence="5" type="ORF">ACFSQP_07650</name>
</gene>
<name>A0ABW5KSW9_9FLAO</name>
<dbReference type="Pfam" id="PF18962">
    <property type="entry name" value="Por_Secre_tail"/>
    <property type="match status" value="1"/>
</dbReference>
<organism evidence="5 6">
    <name type="scientific">Bizionia sediminis</name>
    <dbReference type="NCBI Taxonomy" id="1737064"/>
    <lineage>
        <taxon>Bacteria</taxon>
        <taxon>Pseudomonadati</taxon>
        <taxon>Bacteroidota</taxon>
        <taxon>Flavobacteriia</taxon>
        <taxon>Flavobacteriales</taxon>
        <taxon>Flavobacteriaceae</taxon>
        <taxon>Bizionia</taxon>
    </lineage>
</organism>
<dbReference type="InterPro" id="IPR024079">
    <property type="entry name" value="MetalloPept_cat_dom_sf"/>
</dbReference>
<dbReference type="SUPFAM" id="SSF55486">
    <property type="entry name" value="Metalloproteases ('zincins'), catalytic domain"/>
    <property type="match status" value="1"/>
</dbReference>
<dbReference type="RefSeq" id="WP_376893046.1">
    <property type="nucleotide sequence ID" value="NZ_JBHULS010000002.1"/>
</dbReference>
<protein>
    <submittedName>
        <fullName evidence="5">Reprolysin-like metallopeptidase</fullName>
    </submittedName>
</protein>
<dbReference type="InterPro" id="IPR013783">
    <property type="entry name" value="Ig-like_fold"/>
</dbReference>
<dbReference type="Pfam" id="PF20009">
    <property type="entry name" value="GEVED"/>
    <property type="match status" value="1"/>
</dbReference>
<proteinExistence type="predicted"/>
<accession>A0ABW5KSW9</accession>
<evidence type="ECO:0000313" key="5">
    <source>
        <dbReference type="EMBL" id="MFD2551686.1"/>
    </source>
</evidence>
<evidence type="ECO:0000256" key="2">
    <source>
        <dbReference type="SAM" id="SignalP"/>
    </source>
</evidence>
<dbReference type="EMBL" id="JBHULS010000002">
    <property type="protein sequence ID" value="MFD2551686.1"/>
    <property type="molecule type" value="Genomic_DNA"/>
</dbReference>
<dbReference type="InterPro" id="IPR045474">
    <property type="entry name" value="GEVED"/>
</dbReference>
<dbReference type="NCBIfam" id="TIGR04183">
    <property type="entry name" value="Por_Secre_tail"/>
    <property type="match status" value="1"/>
</dbReference>
<evidence type="ECO:0000259" key="4">
    <source>
        <dbReference type="Pfam" id="PF20009"/>
    </source>
</evidence>
<feature type="chain" id="PRO_5045183163" evidence="2">
    <location>
        <begin position="29"/>
        <end position="1020"/>
    </location>
</feature>
<feature type="signal peptide" evidence="2">
    <location>
        <begin position="1"/>
        <end position="28"/>
    </location>
</feature>
<dbReference type="Proteomes" id="UP001597472">
    <property type="component" value="Unassembled WGS sequence"/>
</dbReference>
<keyword evidence="6" id="KW-1185">Reference proteome</keyword>
<evidence type="ECO:0000256" key="1">
    <source>
        <dbReference type="ARBA" id="ARBA00022729"/>
    </source>
</evidence>
<dbReference type="InterPro" id="IPR026444">
    <property type="entry name" value="Secre_tail"/>
</dbReference>
<dbReference type="Gene3D" id="2.60.40.10">
    <property type="entry name" value="Immunoglobulins"/>
    <property type="match status" value="1"/>
</dbReference>
<evidence type="ECO:0000259" key="3">
    <source>
        <dbReference type="Pfam" id="PF18962"/>
    </source>
</evidence>
<evidence type="ECO:0000313" key="6">
    <source>
        <dbReference type="Proteomes" id="UP001597472"/>
    </source>
</evidence>
<feature type="domain" description="Secretion system C-terminal sorting" evidence="3">
    <location>
        <begin position="945"/>
        <end position="1019"/>
    </location>
</feature>
<dbReference type="Pfam" id="PF13583">
    <property type="entry name" value="Reprolysin_4"/>
    <property type="match status" value="1"/>
</dbReference>
<keyword evidence="1 2" id="KW-0732">Signal</keyword>